<dbReference type="STRING" id="685588.A0A067SX41"/>
<feature type="transmembrane region" description="Helical" evidence="1">
    <location>
        <begin position="89"/>
        <end position="107"/>
    </location>
</feature>
<keyword evidence="4" id="KW-1185">Reference proteome</keyword>
<feature type="transmembrane region" description="Helical" evidence="1">
    <location>
        <begin position="46"/>
        <end position="69"/>
    </location>
</feature>
<gene>
    <name evidence="3" type="ORF">GALMADRAFT_253097</name>
</gene>
<reference evidence="4" key="1">
    <citation type="journal article" date="2014" name="Proc. Natl. Acad. Sci. U.S.A.">
        <title>Extensive sampling of basidiomycete genomes demonstrates inadequacy of the white-rot/brown-rot paradigm for wood decay fungi.</title>
        <authorList>
            <person name="Riley R."/>
            <person name="Salamov A.A."/>
            <person name="Brown D.W."/>
            <person name="Nagy L.G."/>
            <person name="Floudas D."/>
            <person name="Held B.W."/>
            <person name="Levasseur A."/>
            <person name="Lombard V."/>
            <person name="Morin E."/>
            <person name="Otillar R."/>
            <person name="Lindquist E.A."/>
            <person name="Sun H."/>
            <person name="LaButti K.M."/>
            <person name="Schmutz J."/>
            <person name="Jabbour D."/>
            <person name="Luo H."/>
            <person name="Baker S.E."/>
            <person name="Pisabarro A.G."/>
            <person name="Walton J.D."/>
            <person name="Blanchette R.A."/>
            <person name="Henrissat B."/>
            <person name="Martin F."/>
            <person name="Cullen D."/>
            <person name="Hibbett D.S."/>
            <person name="Grigoriev I.V."/>
        </authorList>
    </citation>
    <scope>NUCLEOTIDE SEQUENCE [LARGE SCALE GENOMIC DNA]</scope>
    <source>
        <strain evidence="4">CBS 339.88</strain>
    </source>
</reference>
<keyword evidence="1" id="KW-0472">Membrane</keyword>
<evidence type="ECO:0000256" key="1">
    <source>
        <dbReference type="SAM" id="Phobius"/>
    </source>
</evidence>
<dbReference type="Pfam" id="PF20152">
    <property type="entry name" value="DUF6534"/>
    <property type="match status" value="1"/>
</dbReference>
<organism evidence="3 4">
    <name type="scientific">Galerina marginata (strain CBS 339.88)</name>
    <dbReference type="NCBI Taxonomy" id="685588"/>
    <lineage>
        <taxon>Eukaryota</taxon>
        <taxon>Fungi</taxon>
        <taxon>Dikarya</taxon>
        <taxon>Basidiomycota</taxon>
        <taxon>Agaricomycotina</taxon>
        <taxon>Agaricomycetes</taxon>
        <taxon>Agaricomycetidae</taxon>
        <taxon>Agaricales</taxon>
        <taxon>Agaricineae</taxon>
        <taxon>Strophariaceae</taxon>
        <taxon>Galerina</taxon>
    </lineage>
</organism>
<dbReference type="InterPro" id="IPR045339">
    <property type="entry name" value="DUF6534"/>
</dbReference>
<evidence type="ECO:0000313" key="3">
    <source>
        <dbReference type="EMBL" id="KDR72274.1"/>
    </source>
</evidence>
<proteinExistence type="predicted"/>
<dbReference type="PANTHER" id="PTHR40465">
    <property type="entry name" value="CHROMOSOME 1, WHOLE GENOME SHOTGUN SEQUENCE"/>
    <property type="match status" value="1"/>
</dbReference>
<keyword evidence="1" id="KW-0812">Transmembrane</keyword>
<accession>A0A067SX41</accession>
<feature type="transmembrane region" description="Helical" evidence="1">
    <location>
        <begin position="12"/>
        <end position="34"/>
    </location>
</feature>
<dbReference type="AlphaFoldDB" id="A0A067SX41"/>
<dbReference type="Proteomes" id="UP000027222">
    <property type="component" value="Unassembled WGS sequence"/>
</dbReference>
<dbReference type="OrthoDB" id="2798516at2759"/>
<evidence type="ECO:0000313" key="4">
    <source>
        <dbReference type="Proteomes" id="UP000027222"/>
    </source>
</evidence>
<feature type="transmembrane region" description="Helical" evidence="1">
    <location>
        <begin position="226"/>
        <end position="244"/>
    </location>
</feature>
<dbReference type="PANTHER" id="PTHR40465:SF1">
    <property type="entry name" value="DUF6534 DOMAIN-CONTAINING PROTEIN"/>
    <property type="match status" value="1"/>
</dbReference>
<protein>
    <recommendedName>
        <fullName evidence="2">DUF6534 domain-containing protein</fullName>
    </recommendedName>
</protein>
<dbReference type="HOGENOM" id="CLU_046025_5_3_1"/>
<feature type="transmembrane region" description="Helical" evidence="1">
    <location>
        <begin position="119"/>
        <end position="143"/>
    </location>
</feature>
<keyword evidence="1" id="KW-1133">Transmembrane helix</keyword>
<name>A0A067SX41_GALM3</name>
<feature type="transmembrane region" description="Helical" evidence="1">
    <location>
        <begin position="155"/>
        <end position="181"/>
    </location>
</feature>
<dbReference type="EMBL" id="KL142389">
    <property type="protein sequence ID" value="KDR72274.1"/>
    <property type="molecule type" value="Genomic_DNA"/>
</dbReference>
<feature type="transmembrane region" description="Helical" evidence="1">
    <location>
        <begin position="193"/>
        <end position="220"/>
    </location>
</feature>
<feature type="domain" description="DUF6534" evidence="2">
    <location>
        <begin position="166"/>
        <end position="252"/>
    </location>
</feature>
<evidence type="ECO:0000259" key="2">
    <source>
        <dbReference type="Pfam" id="PF20152"/>
    </source>
</evidence>
<sequence length="334" mass="37010">MLVTLGNTIGAVLLGTVGACILFGISTVQAYMYYTTYTKDWVFQKVIVGTLTALSAGHLLCLIHIVYYYTIEQFGNPAGLAKIVWSFRVQTIFNIIIIVIVHGLYIHRIWRLGSRYSRVWPGILVGLLGCATVIGVFLIYHAFRLHSFADIHEATWVLYAIFGTTTTMDFLIAASMCYYLNKSRSGFARTNNLVFTIMQYVLISGTLTSVTSSISIITFATMPHNLVFLGVSFLVTKLYINSYVAMLNARNHIRDESSISVDIRNLRSGLARPGDGTIVSRSDDKLLKRESAQHSSIYRGKDEGSSNSMGVHIHVHKTEELGGDNVGGSAWRAT</sequence>